<reference evidence="5 6" key="1">
    <citation type="submission" date="2021-03" db="EMBL/GenBank/DDBJ databases">
        <title>Genomic Encyclopedia of Type Strains, Phase IV (KMG-IV): sequencing the most valuable type-strain genomes for metagenomic binning, comparative biology and taxonomic classification.</title>
        <authorList>
            <person name="Goeker M."/>
        </authorList>
    </citation>
    <scope>NUCLEOTIDE SEQUENCE [LARGE SCALE GENOMIC DNA]</scope>
    <source>
        <strain evidence="5 6">DSM 26048</strain>
    </source>
</reference>
<dbReference type="PANTHER" id="PTHR43280">
    <property type="entry name" value="ARAC-FAMILY TRANSCRIPTIONAL REGULATOR"/>
    <property type="match status" value="1"/>
</dbReference>
<keyword evidence="6" id="KW-1185">Reference proteome</keyword>
<dbReference type="Pfam" id="PF02311">
    <property type="entry name" value="AraC_binding"/>
    <property type="match status" value="1"/>
</dbReference>
<dbReference type="Pfam" id="PF12833">
    <property type="entry name" value="HTH_18"/>
    <property type="match status" value="1"/>
</dbReference>
<protein>
    <submittedName>
        <fullName evidence="5">AraC-like DNA-binding protein</fullName>
    </submittedName>
</protein>
<evidence type="ECO:0000313" key="6">
    <source>
        <dbReference type="Proteomes" id="UP001519287"/>
    </source>
</evidence>
<keyword evidence="1" id="KW-0805">Transcription regulation</keyword>
<dbReference type="Gene3D" id="2.60.120.10">
    <property type="entry name" value="Jelly Rolls"/>
    <property type="match status" value="1"/>
</dbReference>
<dbReference type="SMART" id="SM00342">
    <property type="entry name" value="HTH_ARAC"/>
    <property type="match status" value="1"/>
</dbReference>
<dbReference type="CDD" id="cd02208">
    <property type="entry name" value="cupin_RmlC-like"/>
    <property type="match status" value="1"/>
</dbReference>
<dbReference type="InterPro" id="IPR014710">
    <property type="entry name" value="RmlC-like_jellyroll"/>
</dbReference>
<dbReference type="Gene3D" id="1.10.10.60">
    <property type="entry name" value="Homeodomain-like"/>
    <property type="match status" value="2"/>
</dbReference>
<feature type="domain" description="HTH araC/xylS-type" evidence="4">
    <location>
        <begin position="192"/>
        <end position="290"/>
    </location>
</feature>
<dbReference type="SUPFAM" id="SSF51215">
    <property type="entry name" value="Regulatory protein AraC"/>
    <property type="match status" value="1"/>
</dbReference>
<gene>
    <name evidence="5" type="ORF">J2Z66_003470</name>
</gene>
<dbReference type="SUPFAM" id="SSF46689">
    <property type="entry name" value="Homeodomain-like"/>
    <property type="match status" value="2"/>
</dbReference>
<dbReference type="InterPro" id="IPR009057">
    <property type="entry name" value="Homeodomain-like_sf"/>
</dbReference>
<dbReference type="InterPro" id="IPR037923">
    <property type="entry name" value="HTH-like"/>
</dbReference>
<evidence type="ECO:0000256" key="1">
    <source>
        <dbReference type="ARBA" id="ARBA00023015"/>
    </source>
</evidence>
<organism evidence="5 6">
    <name type="scientific">Paenibacillus eucommiae</name>
    <dbReference type="NCBI Taxonomy" id="1355755"/>
    <lineage>
        <taxon>Bacteria</taxon>
        <taxon>Bacillati</taxon>
        <taxon>Bacillota</taxon>
        <taxon>Bacilli</taxon>
        <taxon>Bacillales</taxon>
        <taxon>Paenibacillaceae</taxon>
        <taxon>Paenibacillus</taxon>
    </lineage>
</organism>
<dbReference type="InterPro" id="IPR018062">
    <property type="entry name" value="HTH_AraC-typ_CS"/>
</dbReference>
<dbReference type="Proteomes" id="UP001519287">
    <property type="component" value="Unassembled WGS sequence"/>
</dbReference>
<sequence>MADPQQRINPSVGERFPFRTANVSNVINGYLVYPHWHDQLEFIKVMDGNVLVTLDNQTFTAEQDDIIYVNSEQIHSVKPKTANARIMGIIFDKFFITNFMEGFETKQIYKLFINIKQRQSLFAPSHPLWGELNAAIQASYEENERRDIYYEMAIKSCIYRMMTAILRYFDKQGSTEKSGNTSLAINHFVAIRPVLDHIEEHYAESIYLVDLCRLVSMSPYHFSRTFKKLIGMTIPDYINLTRINMAKKMLMDSDLSITEIAEKVGFCNMHYFGKVFKNTTGVSALHFRNEINKQVLS</sequence>
<dbReference type="RefSeq" id="WP_209972574.1">
    <property type="nucleotide sequence ID" value="NZ_JAGGLB010000010.1"/>
</dbReference>
<keyword evidence="2" id="KW-0238">DNA-binding</keyword>
<evidence type="ECO:0000256" key="2">
    <source>
        <dbReference type="ARBA" id="ARBA00023125"/>
    </source>
</evidence>
<evidence type="ECO:0000313" key="5">
    <source>
        <dbReference type="EMBL" id="MBP1991863.1"/>
    </source>
</evidence>
<dbReference type="PROSITE" id="PS00041">
    <property type="entry name" value="HTH_ARAC_FAMILY_1"/>
    <property type="match status" value="1"/>
</dbReference>
<dbReference type="InterPro" id="IPR018060">
    <property type="entry name" value="HTH_AraC"/>
</dbReference>
<dbReference type="PANTHER" id="PTHR43280:SF28">
    <property type="entry name" value="HTH-TYPE TRANSCRIPTIONAL ACTIVATOR RHAS"/>
    <property type="match status" value="1"/>
</dbReference>
<dbReference type="PROSITE" id="PS01124">
    <property type="entry name" value="HTH_ARAC_FAMILY_2"/>
    <property type="match status" value="1"/>
</dbReference>
<accession>A0ABS4IW92</accession>
<name>A0ABS4IW92_9BACL</name>
<dbReference type="EMBL" id="JAGGLB010000010">
    <property type="protein sequence ID" value="MBP1991863.1"/>
    <property type="molecule type" value="Genomic_DNA"/>
</dbReference>
<comment type="caution">
    <text evidence="5">The sequence shown here is derived from an EMBL/GenBank/DDBJ whole genome shotgun (WGS) entry which is preliminary data.</text>
</comment>
<proteinExistence type="predicted"/>
<dbReference type="InterPro" id="IPR003313">
    <property type="entry name" value="AraC-bd"/>
</dbReference>
<keyword evidence="3" id="KW-0804">Transcription</keyword>
<evidence type="ECO:0000259" key="4">
    <source>
        <dbReference type="PROSITE" id="PS01124"/>
    </source>
</evidence>
<evidence type="ECO:0000256" key="3">
    <source>
        <dbReference type="ARBA" id="ARBA00023163"/>
    </source>
</evidence>